<dbReference type="STRING" id="930990.A0A067N758"/>
<dbReference type="OrthoDB" id="10251073at2759"/>
<protein>
    <recommendedName>
        <fullName evidence="2">DM2 domain-containing protein</fullName>
    </recommendedName>
</protein>
<keyword evidence="4" id="KW-1185">Reference proteome</keyword>
<evidence type="ECO:0000313" key="3">
    <source>
        <dbReference type="EMBL" id="KDQ19962.1"/>
    </source>
</evidence>
<dbReference type="CDD" id="cd10567">
    <property type="entry name" value="SWIB-MDM2_like"/>
    <property type="match status" value="1"/>
</dbReference>
<accession>A0A067N758</accession>
<evidence type="ECO:0000259" key="2">
    <source>
        <dbReference type="PROSITE" id="PS51925"/>
    </source>
</evidence>
<dbReference type="Gene3D" id="1.10.245.10">
    <property type="entry name" value="SWIB/MDM2 domain"/>
    <property type="match status" value="1"/>
</dbReference>
<dbReference type="EMBL" id="KL198018">
    <property type="protein sequence ID" value="KDQ19962.1"/>
    <property type="molecule type" value="Genomic_DNA"/>
</dbReference>
<dbReference type="Proteomes" id="UP000027195">
    <property type="component" value="Unassembled WGS sequence"/>
</dbReference>
<organism evidence="3 4">
    <name type="scientific">Botryobasidium botryosum (strain FD-172 SS1)</name>
    <dbReference type="NCBI Taxonomy" id="930990"/>
    <lineage>
        <taxon>Eukaryota</taxon>
        <taxon>Fungi</taxon>
        <taxon>Dikarya</taxon>
        <taxon>Basidiomycota</taxon>
        <taxon>Agaricomycotina</taxon>
        <taxon>Agaricomycetes</taxon>
        <taxon>Cantharellales</taxon>
        <taxon>Botryobasidiaceae</taxon>
        <taxon>Botryobasidium</taxon>
    </lineage>
</organism>
<dbReference type="SUPFAM" id="SSF47592">
    <property type="entry name" value="SWIB/MDM2 domain"/>
    <property type="match status" value="1"/>
</dbReference>
<evidence type="ECO:0000313" key="4">
    <source>
        <dbReference type="Proteomes" id="UP000027195"/>
    </source>
</evidence>
<feature type="region of interest" description="Disordered" evidence="1">
    <location>
        <begin position="64"/>
        <end position="185"/>
    </location>
</feature>
<dbReference type="InterPro" id="IPR003121">
    <property type="entry name" value="SWIB_MDM2_domain"/>
</dbReference>
<name>A0A067N758_BOTB1</name>
<feature type="compositionally biased region" description="Basic residues" evidence="1">
    <location>
        <begin position="150"/>
        <end position="163"/>
    </location>
</feature>
<dbReference type="SMART" id="SM00151">
    <property type="entry name" value="SWIB"/>
    <property type="match status" value="1"/>
</dbReference>
<evidence type="ECO:0000256" key="1">
    <source>
        <dbReference type="SAM" id="MobiDB-lite"/>
    </source>
</evidence>
<dbReference type="PANTHER" id="PTHR13844">
    <property type="entry name" value="SWI/SNF-RELATED MATRIX-ASSOCIATED ACTIN-DEPENDENT REGULATOR OF CHROMATIN SUBFAMILY D"/>
    <property type="match status" value="1"/>
</dbReference>
<dbReference type="InterPro" id="IPR019835">
    <property type="entry name" value="SWIB_domain"/>
</dbReference>
<dbReference type="AlphaFoldDB" id="A0A067N758"/>
<dbReference type="PROSITE" id="PS51925">
    <property type="entry name" value="SWIB_MDM2"/>
    <property type="match status" value="1"/>
</dbReference>
<sequence length="270" mass="28837">MTIASLTPSITRILTAPGVDLASISAKAVRRQLLAADDSLDEEWVRAHKHEIDAVIAQVFHNINSGNAPSSEPEPRPKSESPAPALALPPPSAAKVTKAPKAEPSKPKKLSPPAPSSHLSDAQIARQLSAELNTRPTRSASTGASSSAGSKRKRADTKTKKKSKAEIDSEDDDAAEQGEKPKKKARGGFAKEYILSDALASVAGVPTLSRPQVVKSLWDYIKGNNLQNPTDKREIICDDKLKALFGVAKVNMFTMNKLVGNHLSLPEETS</sequence>
<reference evidence="4" key="1">
    <citation type="journal article" date="2014" name="Proc. Natl. Acad. Sci. U.S.A.">
        <title>Extensive sampling of basidiomycete genomes demonstrates inadequacy of the white-rot/brown-rot paradigm for wood decay fungi.</title>
        <authorList>
            <person name="Riley R."/>
            <person name="Salamov A.A."/>
            <person name="Brown D.W."/>
            <person name="Nagy L.G."/>
            <person name="Floudas D."/>
            <person name="Held B.W."/>
            <person name="Levasseur A."/>
            <person name="Lombard V."/>
            <person name="Morin E."/>
            <person name="Otillar R."/>
            <person name="Lindquist E.A."/>
            <person name="Sun H."/>
            <person name="LaButti K.M."/>
            <person name="Schmutz J."/>
            <person name="Jabbour D."/>
            <person name="Luo H."/>
            <person name="Baker S.E."/>
            <person name="Pisabarro A.G."/>
            <person name="Walton J.D."/>
            <person name="Blanchette R.A."/>
            <person name="Henrissat B."/>
            <person name="Martin F."/>
            <person name="Cullen D."/>
            <person name="Hibbett D.S."/>
            <person name="Grigoriev I.V."/>
        </authorList>
    </citation>
    <scope>NUCLEOTIDE SEQUENCE [LARGE SCALE GENOMIC DNA]</scope>
    <source>
        <strain evidence="4">FD-172 SS1</strain>
    </source>
</reference>
<dbReference type="Pfam" id="PF02201">
    <property type="entry name" value="SWIB"/>
    <property type="match status" value="1"/>
</dbReference>
<dbReference type="InterPro" id="IPR036885">
    <property type="entry name" value="SWIB_MDM2_dom_sf"/>
</dbReference>
<dbReference type="InParanoid" id="A0A067N758"/>
<feature type="domain" description="DM2" evidence="2">
    <location>
        <begin position="188"/>
        <end position="265"/>
    </location>
</feature>
<gene>
    <name evidence="3" type="ORF">BOTBODRAFT_51325</name>
</gene>
<dbReference type="HOGENOM" id="CLU_046065_1_1_1"/>
<proteinExistence type="predicted"/>
<feature type="compositionally biased region" description="Low complexity" evidence="1">
    <location>
        <begin position="137"/>
        <end position="149"/>
    </location>
</feature>